<dbReference type="InterPro" id="IPR029033">
    <property type="entry name" value="His_PPase_superfam"/>
</dbReference>
<keyword evidence="4" id="KW-1185">Reference proteome</keyword>
<dbReference type="PANTHER" id="PTHR47623">
    <property type="entry name" value="OS09G0287300 PROTEIN"/>
    <property type="match status" value="1"/>
</dbReference>
<proteinExistence type="predicted"/>
<feature type="binding site" evidence="1">
    <location>
        <position position="125"/>
    </location>
    <ligand>
        <name>substrate</name>
    </ligand>
</feature>
<dbReference type="EMBL" id="LGRX02028001">
    <property type="protein sequence ID" value="KAK3248525.1"/>
    <property type="molecule type" value="Genomic_DNA"/>
</dbReference>
<sequence length="275" mass="31236">MLDSVCLAQVNFTSRRPQSRVSRHFAFRLRSSCKTRGVTWTTFCTAKDESERLLVHEGQSRPKSDHPLRLVLLRHAKSSWDIPPSYPDKRRPLSSRGYRSAIELGRLLDDEGWIPDLVLCSDALRAQQTVQYMCIACERLTEVRAVVLSDFYSGSTSGRNVIAELKEHVVREASATDTTVLCVGHNDGWEQAASILSERKVQLRTANAALLEITEAENWKSALSSTKWNLCNVLTVQDPREEKSKKQKDKNKKKKSRRADITETGLKFIDSSWED</sequence>
<protein>
    <submittedName>
        <fullName evidence="3">Uncharacterized protein</fullName>
    </submittedName>
</protein>
<evidence type="ECO:0000256" key="2">
    <source>
        <dbReference type="SAM" id="MobiDB-lite"/>
    </source>
</evidence>
<accession>A0AAE0C6N4</accession>
<dbReference type="InterPro" id="IPR013078">
    <property type="entry name" value="His_Pase_superF_clade-1"/>
</dbReference>
<dbReference type="Proteomes" id="UP001190700">
    <property type="component" value="Unassembled WGS sequence"/>
</dbReference>
<evidence type="ECO:0000313" key="4">
    <source>
        <dbReference type="Proteomes" id="UP001190700"/>
    </source>
</evidence>
<name>A0AAE0C6N4_9CHLO</name>
<dbReference type="AlphaFoldDB" id="A0AAE0C6N4"/>
<comment type="caution">
    <text evidence="3">The sequence shown here is derived from an EMBL/GenBank/DDBJ whole genome shotgun (WGS) entry which is preliminary data.</text>
</comment>
<dbReference type="Pfam" id="PF00300">
    <property type="entry name" value="His_Phos_1"/>
    <property type="match status" value="1"/>
</dbReference>
<feature type="compositionally biased region" description="Basic residues" evidence="2">
    <location>
        <begin position="245"/>
        <end position="257"/>
    </location>
</feature>
<dbReference type="Gene3D" id="3.40.50.1240">
    <property type="entry name" value="Phosphoglycerate mutase-like"/>
    <property type="match status" value="1"/>
</dbReference>
<dbReference type="SUPFAM" id="SSF53254">
    <property type="entry name" value="Phosphoglycerate mutase-like"/>
    <property type="match status" value="1"/>
</dbReference>
<organism evidence="3 4">
    <name type="scientific">Cymbomonas tetramitiformis</name>
    <dbReference type="NCBI Taxonomy" id="36881"/>
    <lineage>
        <taxon>Eukaryota</taxon>
        <taxon>Viridiplantae</taxon>
        <taxon>Chlorophyta</taxon>
        <taxon>Pyramimonadophyceae</taxon>
        <taxon>Pyramimonadales</taxon>
        <taxon>Pyramimonadaceae</taxon>
        <taxon>Cymbomonas</taxon>
    </lineage>
</organism>
<dbReference type="PANTHER" id="PTHR47623:SF1">
    <property type="entry name" value="OS09G0287300 PROTEIN"/>
    <property type="match status" value="1"/>
</dbReference>
<dbReference type="CDD" id="cd07067">
    <property type="entry name" value="HP_PGM_like"/>
    <property type="match status" value="1"/>
</dbReference>
<evidence type="ECO:0000256" key="1">
    <source>
        <dbReference type="PIRSR" id="PIRSR613078-2"/>
    </source>
</evidence>
<feature type="region of interest" description="Disordered" evidence="2">
    <location>
        <begin position="239"/>
        <end position="259"/>
    </location>
</feature>
<evidence type="ECO:0000313" key="3">
    <source>
        <dbReference type="EMBL" id="KAK3248525.1"/>
    </source>
</evidence>
<reference evidence="3 4" key="1">
    <citation type="journal article" date="2015" name="Genome Biol. Evol.">
        <title>Comparative Genomics of a Bacterivorous Green Alga Reveals Evolutionary Causalities and Consequences of Phago-Mixotrophic Mode of Nutrition.</title>
        <authorList>
            <person name="Burns J.A."/>
            <person name="Paasch A."/>
            <person name="Narechania A."/>
            <person name="Kim E."/>
        </authorList>
    </citation>
    <scope>NUCLEOTIDE SEQUENCE [LARGE SCALE GENOMIC DNA]</scope>
    <source>
        <strain evidence="3 4">PLY_AMNH</strain>
    </source>
</reference>
<gene>
    <name evidence="3" type="ORF">CYMTET_42008</name>
</gene>